<dbReference type="STRING" id="1079994.SAMN04488565_1066"/>
<dbReference type="PROSITE" id="PS51898">
    <property type="entry name" value="TYR_RECOMBINASE"/>
    <property type="match status" value="1"/>
</dbReference>
<sequence length="411" mass="45439">MDPDPRRRARRRVRLPQVPAWGEPTRRVEAKQGARFRAVVDATPRGALQRRQLTKTFGSVEAARAWVSEVRAAVAERGARERDETVAELCERWLRSRTDVREVTVNGYRDQLAPVLRAIRSRAAVDLRPRDIRALIEHLATSGRKRDNGPLSPRSIRAALGALSQALDFGVADETLTRNVTKGVRPPRQTTKVGESLEHWPTTGRGTEARCEALEQFRAHTADDRLGGAWWLSSLGLTRADICGLRWSDVDMEAGTVTVRQGRVALGSSNYAVDDPKSPQRRRTLPVEEVLPGTVGLLRRMRRRQAEDRLRAGSAWRETGLVLVDEVGTPLRPDTYSERFRQLCASASMPKIHLHSLRHTNAFLFIAAGVAPTDAAAWLGHTVETFLGAYLPEGGASGIAAVAAKVGKRSE</sequence>
<dbReference type="Pfam" id="PF00589">
    <property type="entry name" value="Phage_integrase"/>
    <property type="match status" value="1"/>
</dbReference>
<feature type="region of interest" description="Disordered" evidence="4">
    <location>
        <begin position="183"/>
        <end position="204"/>
    </location>
</feature>
<dbReference type="Gene3D" id="1.10.443.10">
    <property type="entry name" value="Intergrase catalytic core"/>
    <property type="match status" value="1"/>
</dbReference>
<dbReference type="PANTHER" id="PTHR30349">
    <property type="entry name" value="PHAGE INTEGRASE-RELATED"/>
    <property type="match status" value="1"/>
</dbReference>
<feature type="domain" description="Core-binding (CB)" evidence="6">
    <location>
        <begin position="84"/>
        <end position="171"/>
    </location>
</feature>
<accession>A0A1H0YPD1</accession>
<evidence type="ECO:0000256" key="2">
    <source>
        <dbReference type="ARBA" id="ARBA00023172"/>
    </source>
</evidence>
<gene>
    <name evidence="7" type="ORF">SAMN04488565_1066</name>
</gene>
<evidence type="ECO:0000256" key="3">
    <source>
        <dbReference type="PROSITE-ProRule" id="PRU01248"/>
    </source>
</evidence>
<dbReference type="AlphaFoldDB" id="A0A1H0YPD1"/>
<proteinExistence type="predicted"/>
<dbReference type="InterPro" id="IPR044068">
    <property type="entry name" value="CB"/>
</dbReference>
<dbReference type="InterPro" id="IPR013762">
    <property type="entry name" value="Integrase-like_cat_sf"/>
</dbReference>
<dbReference type="SUPFAM" id="SSF56349">
    <property type="entry name" value="DNA breaking-rejoining enzymes"/>
    <property type="match status" value="1"/>
</dbReference>
<evidence type="ECO:0000259" key="6">
    <source>
        <dbReference type="PROSITE" id="PS51900"/>
    </source>
</evidence>
<dbReference type="CDD" id="cd01189">
    <property type="entry name" value="INT_ICEBs1_C_like"/>
    <property type="match status" value="1"/>
</dbReference>
<dbReference type="InterPro" id="IPR050090">
    <property type="entry name" value="Tyrosine_recombinase_XerCD"/>
</dbReference>
<evidence type="ECO:0000313" key="7">
    <source>
        <dbReference type="EMBL" id="SDQ16999.1"/>
    </source>
</evidence>
<dbReference type="InterPro" id="IPR002104">
    <property type="entry name" value="Integrase_catalytic"/>
</dbReference>
<evidence type="ECO:0000313" key="8">
    <source>
        <dbReference type="Proteomes" id="UP000182690"/>
    </source>
</evidence>
<feature type="domain" description="Tyr recombinase" evidence="5">
    <location>
        <begin position="201"/>
        <end position="404"/>
    </location>
</feature>
<dbReference type="Proteomes" id="UP000182690">
    <property type="component" value="Unassembled WGS sequence"/>
</dbReference>
<dbReference type="InterPro" id="IPR010998">
    <property type="entry name" value="Integrase_recombinase_N"/>
</dbReference>
<dbReference type="PANTHER" id="PTHR30349:SF91">
    <property type="entry name" value="INTA PROTEIN"/>
    <property type="match status" value="1"/>
</dbReference>
<evidence type="ECO:0000259" key="5">
    <source>
        <dbReference type="PROSITE" id="PS51898"/>
    </source>
</evidence>
<dbReference type="PROSITE" id="PS51900">
    <property type="entry name" value="CB"/>
    <property type="match status" value="1"/>
</dbReference>
<keyword evidence="2" id="KW-0233">DNA recombination</keyword>
<evidence type="ECO:0000256" key="1">
    <source>
        <dbReference type="ARBA" id="ARBA00023125"/>
    </source>
</evidence>
<dbReference type="InterPro" id="IPR011010">
    <property type="entry name" value="DNA_brk_join_enz"/>
</dbReference>
<protein>
    <submittedName>
        <fullName evidence="7">Site-specific recombinase XerC</fullName>
    </submittedName>
</protein>
<name>A0A1H0YPD1_9MICO</name>
<keyword evidence="1 3" id="KW-0238">DNA-binding</keyword>
<dbReference type="GO" id="GO:0015074">
    <property type="term" value="P:DNA integration"/>
    <property type="evidence" value="ECO:0007669"/>
    <property type="project" value="InterPro"/>
</dbReference>
<dbReference type="GO" id="GO:0003677">
    <property type="term" value="F:DNA binding"/>
    <property type="evidence" value="ECO:0007669"/>
    <property type="project" value="UniProtKB-UniRule"/>
</dbReference>
<dbReference type="Gene3D" id="1.10.150.130">
    <property type="match status" value="1"/>
</dbReference>
<dbReference type="EMBL" id="FNKB01000001">
    <property type="protein sequence ID" value="SDQ16999.1"/>
    <property type="molecule type" value="Genomic_DNA"/>
</dbReference>
<reference evidence="7 8" key="1">
    <citation type="submission" date="2016-10" db="EMBL/GenBank/DDBJ databases">
        <authorList>
            <person name="de Groot N.N."/>
        </authorList>
    </citation>
    <scope>NUCLEOTIDE SEQUENCE [LARGE SCALE GENOMIC DNA]</scope>
    <source>
        <strain evidence="7 8">DSM 22788</strain>
    </source>
</reference>
<organism evidence="7 8">
    <name type="scientific">Leucobacter chromiiresistens</name>
    <dbReference type="NCBI Taxonomy" id="1079994"/>
    <lineage>
        <taxon>Bacteria</taxon>
        <taxon>Bacillati</taxon>
        <taxon>Actinomycetota</taxon>
        <taxon>Actinomycetes</taxon>
        <taxon>Micrococcales</taxon>
        <taxon>Microbacteriaceae</taxon>
        <taxon>Leucobacter</taxon>
    </lineage>
</organism>
<evidence type="ECO:0000256" key="4">
    <source>
        <dbReference type="SAM" id="MobiDB-lite"/>
    </source>
</evidence>
<dbReference type="GO" id="GO:0006310">
    <property type="term" value="P:DNA recombination"/>
    <property type="evidence" value="ECO:0007669"/>
    <property type="project" value="UniProtKB-KW"/>
</dbReference>